<comment type="caution">
    <text evidence="1">The sequence shown here is derived from an EMBL/GenBank/DDBJ whole genome shotgun (WGS) entry which is preliminary data.</text>
</comment>
<sequence length="247" mass="28550">MGNSAWFSLYAEAYVQHLPESLSDHTALKLFAAPPLQSYPKPFKFFNVWLQHDSFMPTLCAAWELDIDGSAMFKLAKKLQHTKRILKAWNIEHFGIVLDKLKEGKELLNSVQAALLLDTLNPHLIASESSAREKYVHVLHFEEEVIRQKAQVKWLQNGDRCTKFFYAQFAARKAHNTLRSVILPDGLNWWSSDRCSSTRLTTSDLFLIKRLLHLFPQFIQKLGSQSRSVNLFAPQSLKRKSFLTFNR</sequence>
<keyword evidence="2" id="KW-1185">Reference proteome</keyword>
<reference evidence="1" key="2">
    <citation type="submission" date="2023-06" db="EMBL/GenBank/DDBJ databases">
        <authorList>
            <person name="Ma L."/>
            <person name="Liu K.-W."/>
            <person name="Li Z."/>
            <person name="Hsiao Y.-Y."/>
            <person name="Qi Y."/>
            <person name="Fu T."/>
            <person name="Tang G."/>
            <person name="Zhang D."/>
            <person name="Sun W.-H."/>
            <person name="Liu D.-K."/>
            <person name="Li Y."/>
            <person name="Chen G.-Z."/>
            <person name="Liu X.-D."/>
            <person name="Liao X.-Y."/>
            <person name="Jiang Y.-T."/>
            <person name="Yu X."/>
            <person name="Hao Y."/>
            <person name="Huang J."/>
            <person name="Zhao X.-W."/>
            <person name="Ke S."/>
            <person name="Chen Y.-Y."/>
            <person name="Wu W.-L."/>
            <person name="Hsu J.-L."/>
            <person name="Lin Y.-F."/>
            <person name="Huang M.-D."/>
            <person name="Li C.-Y."/>
            <person name="Huang L."/>
            <person name="Wang Z.-W."/>
            <person name="Zhao X."/>
            <person name="Zhong W.-Y."/>
            <person name="Peng D.-H."/>
            <person name="Ahmad S."/>
            <person name="Lan S."/>
            <person name="Zhang J.-S."/>
            <person name="Tsai W.-C."/>
            <person name="Van De Peer Y."/>
            <person name="Liu Z.-J."/>
        </authorList>
    </citation>
    <scope>NUCLEOTIDE SEQUENCE</scope>
    <source>
        <strain evidence="1">CP</strain>
        <tissue evidence="1">Leaves</tissue>
    </source>
</reference>
<reference evidence="1" key="1">
    <citation type="journal article" date="2023" name="Nat. Commun.">
        <title>Diploid and tetraploid genomes of Acorus and the evolution of monocots.</title>
        <authorList>
            <person name="Ma L."/>
            <person name="Liu K.W."/>
            <person name="Li Z."/>
            <person name="Hsiao Y.Y."/>
            <person name="Qi Y."/>
            <person name="Fu T."/>
            <person name="Tang G.D."/>
            <person name="Zhang D."/>
            <person name="Sun W.H."/>
            <person name="Liu D.K."/>
            <person name="Li Y."/>
            <person name="Chen G.Z."/>
            <person name="Liu X.D."/>
            <person name="Liao X.Y."/>
            <person name="Jiang Y.T."/>
            <person name="Yu X."/>
            <person name="Hao Y."/>
            <person name="Huang J."/>
            <person name="Zhao X.W."/>
            <person name="Ke S."/>
            <person name="Chen Y.Y."/>
            <person name="Wu W.L."/>
            <person name="Hsu J.L."/>
            <person name="Lin Y.F."/>
            <person name="Huang M.D."/>
            <person name="Li C.Y."/>
            <person name="Huang L."/>
            <person name="Wang Z.W."/>
            <person name="Zhao X."/>
            <person name="Zhong W.Y."/>
            <person name="Peng D.H."/>
            <person name="Ahmad S."/>
            <person name="Lan S."/>
            <person name="Zhang J.S."/>
            <person name="Tsai W.C."/>
            <person name="Van de Peer Y."/>
            <person name="Liu Z.J."/>
        </authorList>
    </citation>
    <scope>NUCLEOTIDE SEQUENCE</scope>
    <source>
        <strain evidence="1">CP</strain>
    </source>
</reference>
<evidence type="ECO:0000313" key="1">
    <source>
        <dbReference type="EMBL" id="KAK1323945.1"/>
    </source>
</evidence>
<protein>
    <recommendedName>
        <fullName evidence="3">Reverse transcriptase</fullName>
    </recommendedName>
</protein>
<proteinExistence type="predicted"/>
<dbReference type="Proteomes" id="UP001180020">
    <property type="component" value="Unassembled WGS sequence"/>
</dbReference>
<dbReference type="EMBL" id="JAUJYO010000002">
    <property type="protein sequence ID" value="KAK1323945.1"/>
    <property type="molecule type" value="Genomic_DNA"/>
</dbReference>
<dbReference type="AlphaFoldDB" id="A0AAV9FDN4"/>
<evidence type="ECO:0000313" key="2">
    <source>
        <dbReference type="Proteomes" id="UP001180020"/>
    </source>
</evidence>
<dbReference type="PANTHER" id="PTHR33710:SF71">
    <property type="entry name" value="ENDONUCLEASE_EXONUCLEASE_PHOSPHATASE DOMAIN-CONTAINING PROTEIN"/>
    <property type="match status" value="1"/>
</dbReference>
<organism evidence="1 2">
    <name type="scientific">Acorus calamus</name>
    <name type="common">Sweet flag</name>
    <dbReference type="NCBI Taxonomy" id="4465"/>
    <lineage>
        <taxon>Eukaryota</taxon>
        <taxon>Viridiplantae</taxon>
        <taxon>Streptophyta</taxon>
        <taxon>Embryophyta</taxon>
        <taxon>Tracheophyta</taxon>
        <taxon>Spermatophyta</taxon>
        <taxon>Magnoliopsida</taxon>
        <taxon>Liliopsida</taxon>
        <taxon>Acoraceae</taxon>
        <taxon>Acorus</taxon>
    </lineage>
</organism>
<evidence type="ECO:0008006" key="3">
    <source>
        <dbReference type="Google" id="ProtNLM"/>
    </source>
</evidence>
<name>A0AAV9FDN4_ACOCL</name>
<dbReference type="PANTHER" id="PTHR33710">
    <property type="entry name" value="BNAC02G09200D PROTEIN"/>
    <property type="match status" value="1"/>
</dbReference>
<gene>
    <name evidence="1" type="ORF">QJS10_CPA02g01070</name>
</gene>
<accession>A0AAV9FDN4</accession>